<organism>
    <name type="scientific">Ixodes scapularis</name>
    <name type="common">Black-legged tick</name>
    <name type="synonym">Deer tick</name>
    <dbReference type="NCBI Taxonomy" id="6945"/>
    <lineage>
        <taxon>Eukaryota</taxon>
        <taxon>Metazoa</taxon>
        <taxon>Ecdysozoa</taxon>
        <taxon>Arthropoda</taxon>
        <taxon>Chelicerata</taxon>
        <taxon>Arachnida</taxon>
        <taxon>Acari</taxon>
        <taxon>Parasitiformes</taxon>
        <taxon>Ixodida</taxon>
        <taxon>Ixodoidea</taxon>
        <taxon>Ixodidae</taxon>
        <taxon>Ixodinae</taxon>
        <taxon>Ixodes</taxon>
    </lineage>
</organism>
<dbReference type="EMBL" id="ABJB010911281">
    <property type="status" value="NOT_ANNOTATED_CDS"/>
    <property type="molecule type" value="Genomic_DNA"/>
</dbReference>
<dbReference type="EMBL" id="DS640112">
    <property type="protein sequence ID" value="EEC01799.1"/>
    <property type="molecule type" value="Genomic_DNA"/>
</dbReference>
<dbReference type="VEuPathDB" id="VectorBase:ISCI001297"/>
<keyword evidence="3" id="KW-1185">Reference proteome</keyword>
<dbReference type="EnsemblMetazoa" id="ISCW001297-RA">
    <property type="protein sequence ID" value="ISCW001297-PA"/>
    <property type="gene ID" value="ISCW001297"/>
</dbReference>
<evidence type="ECO:0000313" key="1">
    <source>
        <dbReference type="EMBL" id="EEC01799.1"/>
    </source>
</evidence>
<dbReference type="VEuPathDB" id="VectorBase:ISCW001297"/>
<reference evidence="2" key="2">
    <citation type="submission" date="2020-05" db="UniProtKB">
        <authorList>
            <consortium name="EnsemblMetazoa"/>
        </authorList>
    </citation>
    <scope>IDENTIFICATION</scope>
    <source>
        <strain evidence="2">wikel</strain>
    </source>
</reference>
<sequence length="52" mass="5967">MCRRHRTIIIATGQRKALILSACRCFRHFRCIRPQSCVGRVSAVFATSHTSY</sequence>
<dbReference type="EMBL" id="ABJB010915886">
    <property type="status" value="NOT_ANNOTATED_CDS"/>
    <property type="molecule type" value="Genomic_DNA"/>
</dbReference>
<accession>B7P5C8</accession>
<name>B7P5C8_IXOSC</name>
<dbReference type="AlphaFoldDB" id="B7P5C8"/>
<evidence type="ECO:0000313" key="3">
    <source>
        <dbReference type="Proteomes" id="UP000001555"/>
    </source>
</evidence>
<dbReference type="PaxDb" id="6945-B7P5C8"/>
<gene>
    <name evidence="1" type="ORF">IscW_ISCW001297</name>
</gene>
<protein>
    <submittedName>
        <fullName evidence="1 2">Uncharacterized protein</fullName>
    </submittedName>
</protein>
<proteinExistence type="predicted"/>
<evidence type="ECO:0000313" key="2">
    <source>
        <dbReference type="EnsemblMetazoa" id="ISCW001297-PA"/>
    </source>
</evidence>
<dbReference type="Proteomes" id="UP000001555">
    <property type="component" value="Unassembled WGS sequence"/>
</dbReference>
<reference evidence="1 3" key="1">
    <citation type="submission" date="2008-03" db="EMBL/GenBank/DDBJ databases">
        <title>Annotation of Ixodes scapularis.</title>
        <authorList>
            <consortium name="Ixodes scapularis Genome Project Consortium"/>
            <person name="Caler E."/>
            <person name="Hannick L.I."/>
            <person name="Bidwell S."/>
            <person name="Joardar V."/>
            <person name="Thiagarajan M."/>
            <person name="Amedeo P."/>
            <person name="Galinsky K.J."/>
            <person name="Schobel S."/>
            <person name="Inman J."/>
            <person name="Hostetler J."/>
            <person name="Miller J."/>
            <person name="Hammond M."/>
            <person name="Megy K."/>
            <person name="Lawson D."/>
            <person name="Kodira C."/>
            <person name="Sutton G."/>
            <person name="Meyer J."/>
            <person name="Hill C.A."/>
            <person name="Birren B."/>
            <person name="Nene V."/>
            <person name="Collins F."/>
            <person name="Alarcon-Chaidez F."/>
            <person name="Wikel S."/>
            <person name="Strausberg R."/>
        </authorList>
    </citation>
    <scope>NUCLEOTIDE SEQUENCE [LARGE SCALE GENOMIC DNA]</scope>
    <source>
        <strain evidence="3">Wikel</strain>
        <strain evidence="1">Wikel colony</strain>
    </source>
</reference>
<dbReference type="HOGENOM" id="CLU_3089541_0_0_1"/>
<dbReference type="InParanoid" id="B7P5C8"/>